<evidence type="ECO:0000313" key="1">
    <source>
        <dbReference type="EMBL" id="BCJ96830.1"/>
    </source>
</evidence>
<organism evidence="1 2">
    <name type="scientific">Anaerocolumna cellulosilytica</name>
    <dbReference type="NCBI Taxonomy" id="433286"/>
    <lineage>
        <taxon>Bacteria</taxon>
        <taxon>Bacillati</taxon>
        <taxon>Bacillota</taxon>
        <taxon>Clostridia</taxon>
        <taxon>Lachnospirales</taxon>
        <taxon>Lachnospiraceae</taxon>
        <taxon>Anaerocolumna</taxon>
    </lineage>
</organism>
<dbReference type="Proteomes" id="UP000515561">
    <property type="component" value="Chromosome"/>
</dbReference>
<keyword evidence="2" id="KW-1185">Reference proteome</keyword>
<dbReference type="EMBL" id="AP023367">
    <property type="protein sequence ID" value="BCJ96830.1"/>
    <property type="molecule type" value="Genomic_DNA"/>
</dbReference>
<dbReference type="KEGG" id="acel:acsn021_43990"/>
<reference evidence="1 2" key="1">
    <citation type="journal article" date="2016" name="Int. J. Syst. Evol. Microbiol.">
        <title>Descriptions of Anaerotaenia torta gen. nov., sp. nov. and Anaerocolumna cellulosilytica gen. nov., sp. nov. isolated from a methanogenic reactor of cattle waste.</title>
        <authorList>
            <person name="Uek A."/>
            <person name="Ohtaki Y."/>
            <person name="Kaku N."/>
            <person name="Ueki K."/>
        </authorList>
    </citation>
    <scope>NUCLEOTIDE SEQUENCE [LARGE SCALE GENOMIC DNA]</scope>
    <source>
        <strain evidence="1 2">SN021</strain>
    </source>
</reference>
<dbReference type="AlphaFoldDB" id="A0A6S6RBF1"/>
<proteinExistence type="predicted"/>
<protein>
    <submittedName>
        <fullName evidence="1">Uncharacterized protein</fullName>
    </submittedName>
</protein>
<dbReference type="RefSeq" id="WP_243167856.1">
    <property type="nucleotide sequence ID" value="NZ_AP023367.1"/>
</dbReference>
<name>A0A6S6RBF1_9FIRM</name>
<sequence length="122" mass="13630">MEKKQRSVSLSFVLLRFAIVMLGCMLVCCLIWYIGFVQLQNKGVIYLGYVSNQQVEQILAGEPKTFVSPGDNFLAEYALFGQNGAVMESNVDGKKLEGLTRFYRRTSTVYMSLGTPTPTEAL</sequence>
<accession>A0A6S6RBF1</accession>
<gene>
    <name evidence="1" type="ORF">acsn021_43990</name>
</gene>
<evidence type="ECO:0000313" key="2">
    <source>
        <dbReference type="Proteomes" id="UP000515561"/>
    </source>
</evidence>